<dbReference type="PANTHER" id="PTHR33112">
    <property type="entry name" value="DOMAIN PROTEIN, PUTATIVE-RELATED"/>
    <property type="match status" value="1"/>
</dbReference>
<evidence type="ECO:0000259" key="1">
    <source>
        <dbReference type="Pfam" id="PF06985"/>
    </source>
</evidence>
<evidence type="ECO:0000313" key="3">
    <source>
        <dbReference type="Proteomes" id="UP000800200"/>
    </source>
</evidence>
<dbReference type="OrthoDB" id="2958217at2759"/>
<dbReference type="EMBL" id="ML994637">
    <property type="protein sequence ID" value="KAF2184575.1"/>
    <property type="molecule type" value="Genomic_DNA"/>
</dbReference>
<dbReference type="AlphaFoldDB" id="A0A6A6E0R3"/>
<gene>
    <name evidence="2" type="ORF">K469DRAFT_578883</name>
</gene>
<protein>
    <recommendedName>
        <fullName evidence="1">Heterokaryon incompatibility domain-containing protein</fullName>
    </recommendedName>
</protein>
<name>A0A6A6E0R3_9PEZI</name>
<dbReference type="InterPro" id="IPR010730">
    <property type="entry name" value="HET"/>
</dbReference>
<organism evidence="2 3">
    <name type="scientific">Zopfia rhizophila CBS 207.26</name>
    <dbReference type="NCBI Taxonomy" id="1314779"/>
    <lineage>
        <taxon>Eukaryota</taxon>
        <taxon>Fungi</taxon>
        <taxon>Dikarya</taxon>
        <taxon>Ascomycota</taxon>
        <taxon>Pezizomycotina</taxon>
        <taxon>Dothideomycetes</taxon>
        <taxon>Dothideomycetes incertae sedis</taxon>
        <taxon>Zopfiaceae</taxon>
        <taxon>Zopfia</taxon>
    </lineage>
</organism>
<accession>A0A6A6E0R3</accession>
<reference evidence="2" key="1">
    <citation type="journal article" date="2020" name="Stud. Mycol.">
        <title>101 Dothideomycetes genomes: a test case for predicting lifestyles and emergence of pathogens.</title>
        <authorList>
            <person name="Haridas S."/>
            <person name="Albert R."/>
            <person name="Binder M."/>
            <person name="Bloem J."/>
            <person name="Labutti K."/>
            <person name="Salamov A."/>
            <person name="Andreopoulos B."/>
            <person name="Baker S."/>
            <person name="Barry K."/>
            <person name="Bills G."/>
            <person name="Bluhm B."/>
            <person name="Cannon C."/>
            <person name="Castanera R."/>
            <person name="Culley D."/>
            <person name="Daum C."/>
            <person name="Ezra D."/>
            <person name="Gonzalez J."/>
            <person name="Henrissat B."/>
            <person name="Kuo A."/>
            <person name="Liang C."/>
            <person name="Lipzen A."/>
            <person name="Lutzoni F."/>
            <person name="Magnuson J."/>
            <person name="Mondo S."/>
            <person name="Nolan M."/>
            <person name="Ohm R."/>
            <person name="Pangilinan J."/>
            <person name="Park H.-J."/>
            <person name="Ramirez L."/>
            <person name="Alfaro M."/>
            <person name="Sun H."/>
            <person name="Tritt A."/>
            <person name="Yoshinaga Y."/>
            <person name="Zwiers L.-H."/>
            <person name="Turgeon B."/>
            <person name="Goodwin S."/>
            <person name="Spatafora J."/>
            <person name="Crous P."/>
            <person name="Grigoriev I."/>
        </authorList>
    </citation>
    <scope>NUCLEOTIDE SEQUENCE</scope>
    <source>
        <strain evidence="2">CBS 207.26</strain>
    </source>
</reference>
<sequence>LWIDGLCIVQDDEDDWLREAGHVCDVYSSSYLTIAAAGTCDNSIGISVDQHFGSRVALRLKLSRQGRLCKIQPTTGSFGTSFSFEF</sequence>
<dbReference type="Pfam" id="PF06985">
    <property type="entry name" value="HET"/>
    <property type="match status" value="1"/>
</dbReference>
<feature type="non-terminal residue" evidence="2">
    <location>
        <position position="1"/>
    </location>
</feature>
<feature type="domain" description="Heterokaryon incompatibility" evidence="1">
    <location>
        <begin position="1"/>
        <end position="56"/>
    </location>
</feature>
<dbReference type="PANTHER" id="PTHR33112:SF16">
    <property type="entry name" value="HETEROKARYON INCOMPATIBILITY DOMAIN-CONTAINING PROTEIN"/>
    <property type="match status" value="1"/>
</dbReference>
<evidence type="ECO:0000313" key="2">
    <source>
        <dbReference type="EMBL" id="KAF2184575.1"/>
    </source>
</evidence>
<keyword evidence="3" id="KW-1185">Reference proteome</keyword>
<dbReference type="Proteomes" id="UP000800200">
    <property type="component" value="Unassembled WGS sequence"/>
</dbReference>
<proteinExistence type="predicted"/>